<evidence type="ECO:0000256" key="1">
    <source>
        <dbReference type="ARBA" id="ARBA00004162"/>
    </source>
</evidence>
<keyword evidence="3" id="KW-1003">Cell membrane</keyword>
<evidence type="ECO:0000256" key="9">
    <source>
        <dbReference type="ARBA" id="ARBA00023136"/>
    </source>
</evidence>
<reference evidence="13" key="1">
    <citation type="submission" date="2025-08" db="UniProtKB">
        <authorList>
            <consortium name="RefSeq"/>
        </authorList>
    </citation>
    <scope>IDENTIFICATION</scope>
</reference>
<evidence type="ECO:0000256" key="5">
    <source>
        <dbReference type="ARBA" id="ARBA00022692"/>
    </source>
</evidence>
<dbReference type="Pfam" id="PF00560">
    <property type="entry name" value="LRR_1"/>
    <property type="match status" value="6"/>
</dbReference>
<dbReference type="InterPro" id="IPR001611">
    <property type="entry name" value="Leu-rich_rpt"/>
</dbReference>
<dbReference type="FunFam" id="3.80.10.10:FF:000041">
    <property type="entry name" value="LRR receptor-like serine/threonine-protein kinase ERECTA"/>
    <property type="match status" value="1"/>
</dbReference>
<feature type="transmembrane region" description="Helical" evidence="11">
    <location>
        <begin position="761"/>
        <end position="784"/>
    </location>
</feature>
<keyword evidence="4" id="KW-0433">Leucine-rich repeat</keyword>
<keyword evidence="7" id="KW-0677">Repeat</keyword>
<evidence type="ECO:0000256" key="7">
    <source>
        <dbReference type="ARBA" id="ARBA00022737"/>
    </source>
</evidence>
<dbReference type="Gene3D" id="3.80.10.10">
    <property type="entry name" value="Ribonuclease Inhibitor"/>
    <property type="match status" value="5"/>
</dbReference>
<dbReference type="Proteomes" id="UP001515500">
    <property type="component" value="Unplaced"/>
</dbReference>
<dbReference type="InterPro" id="IPR032675">
    <property type="entry name" value="LRR_dom_sf"/>
</dbReference>
<keyword evidence="10" id="KW-0325">Glycoprotein</keyword>
<evidence type="ECO:0000256" key="6">
    <source>
        <dbReference type="ARBA" id="ARBA00022729"/>
    </source>
</evidence>
<keyword evidence="5 11" id="KW-0812">Transmembrane</keyword>
<dbReference type="SUPFAM" id="SSF52047">
    <property type="entry name" value="RNI-like"/>
    <property type="match status" value="1"/>
</dbReference>
<organism evidence="12 13">
    <name type="scientific">Dioscorea cayennensis subsp. rotundata</name>
    <name type="common">White Guinea yam</name>
    <name type="synonym">Dioscorea rotundata</name>
    <dbReference type="NCBI Taxonomy" id="55577"/>
    <lineage>
        <taxon>Eukaryota</taxon>
        <taxon>Viridiplantae</taxon>
        <taxon>Streptophyta</taxon>
        <taxon>Embryophyta</taxon>
        <taxon>Tracheophyta</taxon>
        <taxon>Spermatophyta</taxon>
        <taxon>Magnoliopsida</taxon>
        <taxon>Liliopsida</taxon>
        <taxon>Dioscoreales</taxon>
        <taxon>Dioscoreaceae</taxon>
        <taxon>Dioscorea</taxon>
    </lineage>
</organism>
<dbReference type="SUPFAM" id="SSF52058">
    <property type="entry name" value="L domain-like"/>
    <property type="match status" value="2"/>
</dbReference>
<dbReference type="FunFam" id="3.80.10.10:FF:000095">
    <property type="entry name" value="LRR receptor-like serine/threonine-protein kinase GSO1"/>
    <property type="match status" value="1"/>
</dbReference>
<evidence type="ECO:0000256" key="3">
    <source>
        <dbReference type="ARBA" id="ARBA00022475"/>
    </source>
</evidence>
<keyword evidence="6" id="KW-0732">Signal</keyword>
<dbReference type="GO" id="GO:0005886">
    <property type="term" value="C:plasma membrane"/>
    <property type="evidence" value="ECO:0007669"/>
    <property type="project" value="UniProtKB-SubCell"/>
</dbReference>
<keyword evidence="9 11" id="KW-0472">Membrane</keyword>
<dbReference type="PANTHER" id="PTHR48062">
    <property type="entry name" value="RECEPTOR-LIKE PROTEIN 14"/>
    <property type="match status" value="1"/>
</dbReference>
<evidence type="ECO:0000256" key="8">
    <source>
        <dbReference type="ARBA" id="ARBA00022989"/>
    </source>
</evidence>
<keyword evidence="12" id="KW-1185">Reference proteome</keyword>
<dbReference type="Pfam" id="PF13855">
    <property type="entry name" value="LRR_8"/>
    <property type="match status" value="1"/>
</dbReference>
<evidence type="ECO:0000256" key="4">
    <source>
        <dbReference type="ARBA" id="ARBA00022614"/>
    </source>
</evidence>
<comment type="subcellular location">
    <subcellularLocation>
        <location evidence="1">Cell membrane</location>
        <topology evidence="1">Single-pass membrane protein</topology>
    </subcellularLocation>
</comment>
<evidence type="ECO:0000256" key="2">
    <source>
        <dbReference type="ARBA" id="ARBA00009592"/>
    </source>
</evidence>
<evidence type="ECO:0000256" key="11">
    <source>
        <dbReference type="SAM" id="Phobius"/>
    </source>
</evidence>
<accession>A0AB40ASJ7</accession>
<evidence type="ECO:0000313" key="12">
    <source>
        <dbReference type="Proteomes" id="UP001515500"/>
    </source>
</evidence>
<dbReference type="FunFam" id="3.80.10.10:FF:000111">
    <property type="entry name" value="LRR receptor-like serine/threonine-protein kinase ERECTA"/>
    <property type="match status" value="1"/>
</dbReference>
<dbReference type="InterPro" id="IPR051502">
    <property type="entry name" value="RLP_Defense_Trigger"/>
</dbReference>
<dbReference type="PANTHER" id="PTHR48062:SF52">
    <property type="entry name" value="RECEPTOR-LIKE PROTEIN 8-RELATED"/>
    <property type="match status" value="1"/>
</dbReference>
<keyword evidence="8 11" id="KW-1133">Transmembrane helix</keyword>
<protein>
    <submittedName>
        <fullName evidence="13">Receptor-like protein 13</fullName>
    </submittedName>
</protein>
<evidence type="ECO:0000313" key="13">
    <source>
        <dbReference type="RefSeq" id="XP_039117971.1"/>
    </source>
</evidence>
<name>A0AB40ASJ7_DIOCR</name>
<gene>
    <name evidence="13" type="primary">LOC120253817</name>
</gene>
<sequence>MSKLENLYLDGNLLSEKIIPCLIGASSLTTLALSGNMKNSFSWKELSKLKSLVELYLFPNKFIGVSPSMLEWTSLKRLYIYESEFNGTALEGLCKIKNLEELVIDDSNLKGNIPLCLGHLSSLKYIGISNNQLGTVFPSAVIKNLTMLKYAQFSGNNFKGILSIDIFSNNTDLKVLDLSNNYQLEVQTEHLGMEPSFQLYKIFLSNCILNKPFGLIPTFLSNQYMIESIDLSNANLKGDIPLWLFKNKTELKALNLRNNLLNGSFIFPSHKTNLLFFDVSNNKLSGEIPNNIGYVIPNVEFLGMSHNFLQGDIPSSFKNLSHLAFLDFSNNNLSSQISNHIGYLNNMQTLDLFGNNFQGNLFPNNSTLPKLWVYFADRNQFTGEVSNNFCMSTHLFVFSIGENQLSGVFPSCMRDLTSLGVFNARENKFEGSLPCEFFNLSFLGFLDLSKNNFSGLVPSCVNMSILEYLNLNGNGLKGAFPSALLGSSLVALDIGNNHFSGNISIRIWTDLKNLKIISLKGNHFEGAIPKEICNLQYLRILDLSQNKLCGKIPPCLCYMGHNGSLQLQVELNISSYQPSESNEESLPELGSYVTAELEYIEFPTKRRSDSYKGNILNYLSGLDLSGNQFDGKIPEEIGEMTWLRALNLSNNRLTGPIPATLSRLGDIESLDLSHNMLVGCIPPQLVQLHSLEVFSVAYNNLSGPTIGLVAQFSTFDKNSYEGNPYLCGPPLENTCTLLIPVPKSQVTKNIHEDKEAAKDHLILYATIALGFSTGFWGWMALLYFNRSWQYSFFLAIDKCMKEALDMASSLLMKMSHFGSRSFFSCFKSS</sequence>
<dbReference type="GeneID" id="120253817"/>
<dbReference type="RefSeq" id="XP_039117971.1">
    <property type="nucleotide sequence ID" value="XM_039262037.1"/>
</dbReference>
<dbReference type="AlphaFoldDB" id="A0AB40ASJ7"/>
<proteinExistence type="inferred from homology"/>
<comment type="similarity">
    <text evidence="2">Belongs to the RLP family.</text>
</comment>
<evidence type="ECO:0000256" key="10">
    <source>
        <dbReference type="ARBA" id="ARBA00023180"/>
    </source>
</evidence>